<protein>
    <submittedName>
        <fullName evidence="2">Uncharacterized protein</fullName>
    </submittedName>
</protein>
<feature type="region of interest" description="Disordered" evidence="1">
    <location>
        <begin position="1"/>
        <end position="49"/>
    </location>
</feature>
<organism evidence="2 3">
    <name type="scientific">Desulforamulus hydrothermalis Lam5 = DSM 18033</name>
    <dbReference type="NCBI Taxonomy" id="1121428"/>
    <lineage>
        <taxon>Bacteria</taxon>
        <taxon>Bacillati</taxon>
        <taxon>Bacillota</taxon>
        <taxon>Clostridia</taxon>
        <taxon>Eubacteriales</taxon>
        <taxon>Peptococcaceae</taxon>
        <taxon>Desulforamulus</taxon>
    </lineage>
</organism>
<dbReference type="RefSeq" id="WP_008412401.1">
    <property type="nucleotide sequence ID" value="NZ_CAOS01000012.1"/>
</dbReference>
<reference evidence="2 3" key="1">
    <citation type="journal article" date="2013" name="Genome Announc.">
        <title>Genome Sequence of the Sulfate-Reducing Bacterium Desulfotomaculum hydrothermale Lam5(T).</title>
        <authorList>
            <person name="Amin O."/>
            <person name="Fardeau M.L."/>
            <person name="Valette O."/>
            <person name="Hirschler-Rea A."/>
            <person name="Barbe V."/>
            <person name="Medigue C."/>
            <person name="Vacherie B."/>
            <person name="Ollivier B."/>
            <person name="Bertin P.N."/>
            <person name="Dolla A."/>
        </authorList>
    </citation>
    <scope>NUCLEOTIDE SEQUENCE [LARGE SCALE GENOMIC DNA]</scope>
    <source>
        <strain evidence="3">Lam5 / DSM 18033</strain>
    </source>
</reference>
<comment type="caution">
    <text evidence="2">The sequence shown here is derived from an EMBL/GenBank/DDBJ whole genome shotgun (WGS) entry which is preliminary data.</text>
</comment>
<accession>K8EAW1</accession>
<evidence type="ECO:0000313" key="3">
    <source>
        <dbReference type="Proteomes" id="UP000009315"/>
    </source>
</evidence>
<dbReference type="STRING" id="1121428.DESHY_50096"/>
<feature type="compositionally biased region" description="Polar residues" evidence="1">
    <location>
        <begin position="38"/>
        <end position="49"/>
    </location>
</feature>
<name>K8EAW1_9FIRM</name>
<feature type="compositionally biased region" description="Basic and acidic residues" evidence="1">
    <location>
        <begin position="22"/>
        <end position="34"/>
    </location>
</feature>
<evidence type="ECO:0000313" key="2">
    <source>
        <dbReference type="EMBL" id="CCO08788.1"/>
    </source>
</evidence>
<dbReference type="Proteomes" id="UP000009315">
    <property type="component" value="Unassembled WGS sequence"/>
</dbReference>
<proteinExistence type="predicted"/>
<dbReference type="AlphaFoldDB" id="K8EAW1"/>
<dbReference type="EMBL" id="CAOS01000012">
    <property type="protein sequence ID" value="CCO08788.1"/>
    <property type="molecule type" value="Genomic_DNA"/>
</dbReference>
<sequence length="49" mass="5322">MSGSKKKAGPSKPQAAPGMRDFLAEKAGPEDIKRGQFTRVTTLSYDETH</sequence>
<evidence type="ECO:0000256" key="1">
    <source>
        <dbReference type="SAM" id="MobiDB-lite"/>
    </source>
</evidence>
<gene>
    <name evidence="2" type="ORF">DESHY_50096</name>
</gene>
<keyword evidence="3" id="KW-1185">Reference proteome</keyword>